<evidence type="ECO:0000313" key="10">
    <source>
        <dbReference type="Proteomes" id="UP000178082"/>
    </source>
</evidence>
<comment type="caution">
    <text evidence="9">The sequence shown here is derived from an EMBL/GenBank/DDBJ whole genome shotgun (WGS) entry which is preliminary data.</text>
</comment>
<comment type="subcellular location">
    <subcellularLocation>
        <location evidence="1">Cell membrane</location>
        <topology evidence="1">Multi-pass membrane protein</topology>
    </subcellularLocation>
</comment>
<feature type="transmembrane region" description="Helical" evidence="6">
    <location>
        <begin position="20"/>
        <end position="43"/>
    </location>
</feature>
<dbReference type="STRING" id="1817883.A3G31_08240"/>
<feature type="domain" description="ABC3 transporter permease C-terminal" evidence="7">
    <location>
        <begin position="260"/>
        <end position="380"/>
    </location>
</feature>
<dbReference type="Pfam" id="PF12704">
    <property type="entry name" value="MacB_PCD"/>
    <property type="match status" value="1"/>
</dbReference>
<evidence type="ECO:0000313" key="9">
    <source>
        <dbReference type="EMBL" id="OGL53476.1"/>
    </source>
</evidence>
<dbReference type="InterPro" id="IPR025857">
    <property type="entry name" value="MacB_PCD"/>
</dbReference>
<name>A0A1F7SI56_9BACT</name>
<reference evidence="9 10" key="1">
    <citation type="journal article" date="2016" name="Nat. Commun.">
        <title>Thousands of microbial genomes shed light on interconnected biogeochemical processes in an aquifer system.</title>
        <authorList>
            <person name="Anantharaman K."/>
            <person name="Brown C.T."/>
            <person name="Hug L.A."/>
            <person name="Sharon I."/>
            <person name="Castelle C.J."/>
            <person name="Probst A.J."/>
            <person name="Thomas B.C."/>
            <person name="Singh A."/>
            <person name="Wilkins M.J."/>
            <person name="Karaoz U."/>
            <person name="Brodie E.L."/>
            <person name="Williams K.H."/>
            <person name="Hubbard S.S."/>
            <person name="Banfield J.F."/>
        </authorList>
    </citation>
    <scope>NUCLEOTIDE SEQUENCE [LARGE SCALE GENOMIC DNA]</scope>
</reference>
<dbReference type="InterPro" id="IPR050250">
    <property type="entry name" value="Macrolide_Exporter_MacB"/>
</dbReference>
<keyword evidence="2" id="KW-1003">Cell membrane</keyword>
<accession>A0A1F7SI56</accession>
<evidence type="ECO:0000256" key="3">
    <source>
        <dbReference type="ARBA" id="ARBA00022692"/>
    </source>
</evidence>
<keyword evidence="3 6" id="KW-0812">Transmembrane</keyword>
<dbReference type="EMBL" id="MGDI01000025">
    <property type="protein sequence ID" value="OGL53476.1"/>
    <property type="molecule type" value="Genomic_DNA"/>
</dbReference>
<dbReference type="Pfam" id="PF02687">
    <property type="entry name" value="FtsX"/>
    <property type="match status" value="1"/>
</dbReference>
<dbReference type="GO" id="GO:0005886">
    <property type="term" value="C:plasma membrane"/>
    <property type="evidence" value="ECO:0007669"/>
    <property type="project" value="UniProtKB-SubCell"/>
</dbReference>
<keyword evidence="4 6" id="KW-1133">Transmembrane helix</keyword>
<organism evidence="9 10">
    <name type="scientific">Candidatus Schekmanbacteria bacterium RIFCSPLOWO2_12_FULL_38_15</name>
    <dbReference type="NCBI Taxonomy" id="1817883"/>
    <lineage>
        <taxon>Bacteria</taxon>
        <taxon>Candidatus Schekmaniibacteriota</taxon>
    </lineage>
</organism>
<dbReference type="GO" id="GO:0022857">
    <property type="term" value="F:transmembrane transporter activity"/>
    <property type="evidence" value="ECO:0007669"/>
    <property type="project" value="TreeGrafter"/>
</dbReference>
<feature type="domain" description="MacB-like periplasmic core" evidence="8">
    <location>
        <begin position="19"/>
        <end position="226"/>
    </location>
</feature>
<sequence>MAIPVYYNLKNLTARKFTTALTSIAVALVVFVFANVLMLAYGIKKTLVDTGSDENAIVIRRSSVSEVQSSISRDQAGVVETQPEIVIDEKGKAMVSKEVIVLISLIKKQTKNLSNVTVRGTSPVSVTMRPQIKIKEGRIWREGLQEIIVGSSIAKNFSEIRLGKTLRFALRDWKVVGIFDGGGSGFDSEVWGDVNQVMAAFRRPVYSSITVQLKDISFFEKIKTRLENDPRLTLEVKRERKYYAEQSEILASFLKILGLAITIIFSLGSMIGAMVTMYGSVANRVTEIGTLRVLGFRRGNILVAFLMESIFISAIGGFAGLVAASFMQLITISTMNFQTFSELAFSFTLTPSIAIESMVFAIVMGIIGGFLPAVRASRIDIIRALRS</sequence>
<feature type="transmembrane region" description="Helical" evidence="6">
    <location>
        <begin position="352"/>
        <end position="374"/>
    </location>
</feature>
<evidence type="ECO:0000256" key="2">
    <source>
        <dbReference type="ARBA" id="ARBA00022475"/>
    </source>
</evidence>
<evidence type="ECO:0000259" key="8">
    <source>
        <dbReference type="Pfam" id="PF12704"/>
    </source>
</evidence>
<gene>
    <name evidence="9" type="ORF">A3G31_08240</name>
</gene>
<keyword evidence="5 6" id="KW-0472">Membrane</keyword>
<dbReference type="PANTHER" id="PTHR30572">
    <property type="entry name" value="MEMBRANE COMPONENT OF TRANSPORTER-RELATED"/>
    <property type="match status" value="1"/>
</dbReference>
<dbReference type="AlphaFoldDB" id="A0A1F7SI56"/>
<dbReference type="Proteomes" id="UP000178082">
    <property type="component" value="Unassembled WGS sequence"/>
</dbReference>
<evidence type="ECO:0000256" key="4">
    <source>
        <dbReference type="ARBA" id="ARBA00022989"/>
    </source>
</evidence>
<proteinExistence type="predicted"/>
<dbReference type="PANTHER" id="PTHR30572:SF15">
    <property type="entry name" value="ABC TRANSPORTER PERMEASE"/>
    <property type="match status" value="1"/>
</dbReference>
<dbReference type="InterPro" id="IPR003838">
    <property type="entry name" value="ABC3_permease_C"/>
</dbReference>
<evidence type="ECO:0000256" key="1">
    <source>
        <dbReference type="ARBA" id="ARBA00004651"/>
    </source>
</evidence>
<feature type="transmembrane region" description="Helical" evidence="6">
    <location>
        <begin position="302"/>
        <end position="332"/>
    </location>
</feature>
<protein>
    <submittedName>
        <fullName evidence="9">Multidrug ABC transporter permease</fullName>
    </submittedName>
</protein>
<evidence type="ECO:0000259" key="7">
    <source>
        <dbReference type="Pfam" id="PF02687"/>
    </source>
</evidence>
<evidence type="ECO:0000256" key="5">
    <source>
        <dbReference type="ARBA" id="ARBA00023136"/>
    </source>
</evidence>
<feature type="transmembrane region" description="Helical" evidence="6">
    <location>
        <begin position="256"/>
        <end position="281"/>
    </location>
</feature>
<evidence type="ECO:0000256" key="6">
    <source>
        <dbReference type="SAM" id="Phobius"/>
    </source>
</evidence>